<feature type="transmembrane region" description="Helical" evidence="7">
    <location>
        <begin position="471"/>
        <end position="488"/>
    </location>
</feature>
<feature type="transmembrane region" description="Helical" evidence="7">
    <location>
        <begin position="217"/>
        <end position="239"/>
    </location>
</feature>
<keyword evidence="5 7" id="KW-1133">Transmembrane helix</keyword>
<evidence type="ECO:0000313" key="10">
    <source>
        <dbReference type="Proteomes" id="UP000008674"/>
    </source>
</evidence>
<sequence>MSHQYSHTSSRFPARIQTNAAVYRLQRRQIHVHLLPSGSPLLRRMDPQLLIVFAILGLTVTLIVTEAFRIDVVAILAMLSLVWAGSITPEQARSGFSSNAVFAIIAVMIMGRGLYKSGITERIASFILQIAGAGRRQIISTVSVTVGLMSGLMQNLGAAALFLPVMTGISKREQISISSLLMPMGFAALLGGTLTMVGTSSLIVLNDLLTARGLSTFGLFSVFPIGLVLLIVGVGYFSLLGPYVLPSKREESDTTSPGQKLLNVWGLSDSIYTFQIPGGSDLIGKSAEESRMGANYNINLLEVYDDEQSDYDIWREIRFQKQQKIVVQGQEGDVEAFKSTYGLELTEEEDKSDLGSSGGYIEVVIPARSSLVGKTLRDVPLRDTYNAQVVLFFSESEVVEKGWADRVIQAGDTMVLHAKWESLEFFRQSENFITVTPLEYEPKHPEKAWLSVGSFAGAIGLVLALDLSISIGFLTGAIAMILGGVLTIEEAYRSVEWKVVFLIAGLIPIGIAMEESGAASVIAQTLAALVQGVHPFLILFSLGLLMTFFSLVMSNVAATVLMAPLVLEMAGTIDLTAQVLVLQVGLCAANSFILPTHHVNALLMTPGGYRVPDYLRAGSALSLIFVLVTTTMLYLFYL</sequence>
<dbReference type="InterPro" id="IPR036721">
    <property type="entry name" value="RCK_C_sf"/>
</dbReference>
<dbReference type="AlphaFoldDB" id="Q2S1P7"/>
<name>Q2S1P7_SALRD</name>
<dbReference type="HOGENOM" id="CLU_005170_6_1_10"/>
<feature type="transmembrane region" description="Helical" evidence="7">
    <location>
        <begin position="47"/>
        <end position="65"/>
    </location>
</feature>
<keyword evidence="4" id="KW-0677">Repeat</keyword>
<feature type="transmembrane region" description="Helical" evidence="7">
    <location>
        <begin position="533"/>
        <end position="563"/>
    </location>
</feature>
<dbReference type="EMBL" id="CP000159">
    <property type="protein sequence ID" value="ABC44996.1"/>
    <property type="molecule type" value="Genomic_DNA"/>
</dbReference>
<feature type="transmembrane region" description="Helical" evidence="7">
    <location>
        <begin position="180"/>
        <end position="205"/>
    </location>
</feature>
<dbReference type="GO" id="GO:0008324">
    <property type="term" value="F:monoatomic cation transmembrane transporter activity"/>
    <property type="evidence" value="ECO:0007669"/>
    <property type="project" value="InterPro"/>
</dbReference>
<dbReference type="EnsemblBacteria" id="ABC44996">
    <property type="protein sequence ID" value="ABC44996"/>
    <property type="gene ID" value="SRU_1767"/>
</dbReference>
<dbReference type="InterPro" id="IPR006037">
    <property type="entry name" value="RCK_C"/>
</dbReference>
<reference evidence="9 10" key="1">
    <citation type="journal article" date="2005" name="Proc. Natl. Acad. Sci. U.S.A.">
        <title>The genome of Salinibacter ruber: convergence and gene exchange among hyperhalophilic bacteria and archaea.</title>
        <authorList>
            <person name="Mongodin E.F."/>
            <person name="Nelson K.E."/>
            <person name="Daugherty S."/>
            <person name="Deboy R.T."/>
            <person name="Wister J."/>
            <person name="Khouri H."/>
            <person name="Weidman J."/>
            <person name="Walsh D.A."/>
            <person name="Papke R.T."/>
            <person name="Sanchez Perez G."/>
            <person name="Sharma A.K."/>
            <person name="Nesbo C.L."/>
            <person name="MacLeod D."/>
            <person name="Bapteste E."/>
            <person name="Doolittle W.F."/>
            <person name="Charlebois R.L."/>
            <person name="Legault B."/>
            <person name="Rodriguez-Valera F."/>
        </authorList>
    </citation>
    <scope>NUCLEOTIDE SEQUENCE [LARGE SCALE GENOMIC DNA]</scope>
    <source>
        <strain evidence="10">DSM 13855 / CECT 5946 / M31</strain>
    </source>
</reference>
<dbReference type="PROSITE" id="PS51202">
    <property type="entry name" value="RCK_C"/>
    <property type="match status" value="1"/>
</dbReference>
<organism evidence="9 10">
    <name type="scientific">Salinibacter ruber (strain DSM 13855 / M31)</name>
    <dbReference type="NCBI Taxonomy" id="309807"/>
    <lineage>
        <taxon>Bacteria</taxon>
        <taxon>Pseudomonadati</taxon>
        <taxon>Rhodothermota</taxon>
        <taxon>Rhodothermia</taxon>
        <taxon>Rhodothermales</taxon>
        <taxon>Salinibacteraceae</taxon>
        <taxon>Salinibacter</taxon>
    </lineage>
</organism>
<keyword evidence="2" id="KW-0813">Transport</keyword>
<dbReference type="GO" id="GO:0006813">
    <property type="term" value="P:potassium ion transport"/>
    <property type="evidence" value="ECO:0007669"/>
    <property type="project" value="InterPro"/>
</dbReference>
<keyword evidence="10" id="KW-1185">Reference proteome</keyword>
<evidence type="ECO:0000256" key="7">
    <source>
        <dbReference type="SAM" id="Phobius"/>
    </source>
</evidence>
<feature type="transmembrane region" description="Helical" evidence="7">
    <location>
        <begin position="614"/>
        <end position="637"/>
    </location>
</feature>
<proteinExistence type="predicted"/>
<dbReference type="GO" id="GO:0005886">
    <property type="term" value="C:plasma membrane"/>
    <property type="evidence" value="ECO:0007669"/>
    <property type="project" value="TreeGrafter"/>
</dbReference>
<gene>
    <name evidence="9" type="ordered locus">SRU_1767</name>
</gene>
<dbReference type="Gene3D" id="3.30.70.1450">
    <property type="entry name" value="Regulator of K+ conductance, C-terminal domain"/>
    <property type="match status" value="2"/>
</dbReference>
<dbReference type="Pfam" id="PF02080">
    <property type="entry name" value="TrkA_C"/>
    <property type="match status" value="1"/>
</dbReference>
<evidence type="ECO:0000256" key="5">
    <source>
        <dbReference type="ARBA" id="ARBA00022989"/>
    </source>
</evidence>
<comment type="subcellular location">
    <subcellularLocation>
        <location evidence="1">Membrane</location>
        <topology evidence="1">Multi-pass membrane protein</topology>
    </subcellularLocation>
</comment>
<dbReference type="InterPro" id="IPR004680">
    <property type="entry name" value="Cit_transptr-like_dom"/>
</dbReference>
<feature type="transmembrane region" description="Helical" evidence="7">
    <location>
        <begin position="575"/>
        <end position="594"/>
    </location>
</feature>
<dbReference type="OrthoDB" id="9765532at2"/>
<dbReference type="PANTHER" id="PTHR43652">
    <property type="entry name" value="BASIC AMINO ACID ANTIPORTER YFCC-RELATED"/>
    <property type="match status" value="1"/>
</dbReference>
<evidence type="ECO:0000256" key="1">
    <source>
        <dbReference type="ARBA" id="ARBA00004141"/>
    </source>
</evidence>
<evidence type="ECO:0000256" key="2">
    <source>
        <dbReference type="ARBA" id="ARBA00022448"/>
    </source>
</evidence>
<keyword evidence="3 7" id="KW-0812">Transmembrane</keyword>
<keyword evidence="6 7" id="KW-0472">Membrane</keyword>
<evidence type="ECO:0000256" key="4">
    <source>
        <dbReference type="ARBA" id="ARBA00022737"/>
    </source>
</evidence>
<evidence type="ECO:0000256" key="3">
    <source>
        <dbReference type="ARBA" id="ARBA00022692"/>
    </source>
</evidence>
<feature type="transmembrane region" description="Helical" evidence="7">
    <location>
        <begin position="495"/>
        <end position="513"/>
    </location>
</feature>
<evidence type="ECO:0000256" key="6">
    <source>
        <dbReference type="ARBA" id="ARBA00023136"/>
    </source>
</evidence>
<dbReference type="Proteomes" id="UP000008674">
    <property type="component" value="Chromosome"/>
</dbReference>
<accession>Q2S1P7</accession>
<dbReference type="eggNOG" id="COG0569">
    <property type="taxonomic scope" value="Bacteria"/>
</dbReference>
<dbReference type="KEGG" id="sru:SRU_1767"/>
<dbReference type="SUPFAM" id="SSF116726">
    <property type="entry name" value="TrkA C-terminal domain-like"/>
    <property type="match status" value="2"/>
</dbReference>
<dbReference type="Pfam" id="PF03600">
    <property type="entry name" value="CitMHS"/>
    <property type="match status" value="1"/>
</dbReference>
<feature type="domain" description="RCK C-terminal" evidence="8">
    <location>
        <begin position="348"/>
        <end position="432"/>
    </location>
</feature>
<dbReference type="InterPro" id="IPR051679">
    <property type="entry name" value="DASS-Related_Transporters"/>
</dbReference>
<feature type="transmembrane region" description="Helical" evidence="7">
    <location>
        <begin position="95"/>
        <end position="115"/>
    </location>
</feature>
<evidence type="ECO:0000259" key="8">
    <source>
        <dbReference type="PROSITE" id="PS51202"/>
    </source>
</evidence>
<evidence type="ECO:0000313" key="9">
    <source>
        <dbReference type="EMBL" id="ABC44996.1"/>
    </source>
</evidence>
<dbReference type="eggNOG" id="COG0471">
    <property type="taxonomic scope" value="Bacteria"/>
</dbReference>
<dbReference type="PANTHER" id="PTHR43652:SF2">
    <property type="entry name" value="BASIC AMINO ACID ANTIPORTER YFCC-RELATED"/>
    <property type="match status" value="1"/>
</dbReference>
<protein>
    <submittedName>
        <fullName evidence="9">Sodium-dependent transporter</fullName>
    </submittedName>
</protein>